<sequence length="248" mass="27341">MDGEDRSSGSPELADIHPDLRLVLESAARLQELVPDTVTVRGSVAARYARHRASYDHDHVVADLRDRFEVLLDALEREGGFVTNRLVPGKIILGELGGIETGIRQLIRTRPLETQRVDLPSGRSVAVPTLAETLRVKGFLIVRRNQTRDYLDVAALTARYGVDRAADVLADIDAYYADDTKPASERPVRDQLVRQLADPSPRDASTTRRLAGYKGLNPRWHDWNDVTAACQALAAAITVRAGDRSEGV</sequence>
<dbReference type="Proteomes" id="UP000433071">
    <property type="component" value="Unassembled WGS sequence"/>
</dbReference>
<name>A0A6I3M658_9MICO</name>
<keyword evidence="2" id="KW-1185">Reference proteome</keyword>
<dbReference type="OrthoDB" id="7051771at2"/>
<dbReference type="AlphaFoldDB" id="A0A6I3M658"/>
<evidence type="ECO:0000313" key="1">
    <source>
        <dbReference type="EMBL" id="MTH70110.1"/>
    </source>
</evidence>
<evidence type="ECO:0000313" key="2">
    <source>
        <dbReference type="Proteomes" id="UP000433071"/>
    </source>
</evidence>
<comment type="caution">
    <text evidence="1">The sequence shown here is derived from an EMBL/GenBank/DDBJ whole genome shotgun (WGS) entry which is preliminary data.</text>
</comment>
<dbReference type="RefSeq" id="WP_155053131.1">
    <property type="nucleotide sequence ID" value="NZ_WMLB01000042.1"/>
</dbReference>
<accession>A0A6I3M658</accession>
<reference evidence="1 2" key="1">
    <citation type="submission" date="2019-11" db="EMBL/GenBank/DDBJ databases">
        <title>Agromyces kandeliae sp. nov., isolated from mangrove soil.</title>
        <authorList>
            <person name="Wang R."/>
        </authorList>
    </citation>
    <scope>NUCLEOTIDE SEQUENCE [LARGE SCALE GENOMIC DNA]</scope>
    <source>
        <strain evidence="1 2">JCM 11433</strain>
    </source>
</reference>
<protein>
    <recommendedName>
        <fullName evidence="3">Nucleotidyl transferase AbiEii/AbiGii toxin family protein</fullName>
    </recommendedName>
</protein>
<evidence type="ECO:0008006" key="3">
    <source>
        <dbReference type="Google" id="ProtNLM"/>
    </source>
</evidence>
<organism evidence="1 2">
    <name type="scientific">Agromyces bracchium</name>
    <dbReference type="NCBI Taxonomy" id="88376"/>
    <lineage>
        <taxon>Bacteria</taxon>
        <taxon>Bacillati</taxon>
        <taxon>Actinomycetota</taxon>
        <taxon>Actinomycetes</taxon>
        <taxon>Micrococcales</taxon>
        <taxon>Microbacteriaceae</taxon>
        <taxon>Agromyces</taxon>
    </lineage>
</organism>
<gene>
    <name evidence="1" type="ORF">GJ743_17205</name>
</gene>
<proteinExistence type="predicted"/>
<dbReference type="EMBL" id="WMLB01000042">
    <property type="protein sequence ID" value="MTH70110.1"/>
    <property type="molecule type" value="Genomic_DNA"/>
</dbReference>